<evidence type="ECO:0000256" key="3">
    <source>
        <dbReference type="ARBA" id="ARBA00023224"/>
    </source>
</evidence>
<evidence type="ECO:0008006" key="12">
    <source>
        <dbReference type="Google" id="ProtNLM"/>
    </source>
</evidence>
<keyword evidence="1 7" id="KW-0812">Transmembrane</keyword>
<dbReference type="SMART" id="SM00283">
    <property type="entry name" value="MA"/>
    <property type="match status" value="1"/>
</dbReference>
<evidence type="ECO:0000313" key="10">
    <source>
        <dbReference type="EMBL" id="KUL27896.1"/>
    </source>
</evidence>
<evidence type="ECO:0000256" key="4">
    <source>
        <dbReference type="ARBA" id="ARBA00029447"/>
    </source>
</evidence>
<evidence type="ECO:0000256" key="6">
    <source>
        <dbReference type="SAM" id="Coils"/>
    </source>
</evidence>
<dbReference type="GO" id="GO:0007165">
    <property type="term" value="P:signal transduction"/>
    <property type="evidence" value="ECO:0007669"/>
    <property type="project" value="UniProtKB-KW"/>
</dbReference>
<dbReference type="PANTHER" id="PTHR32089:SF112">
    <property type="entry name" value="LYSOZYME-LIKE PROTEIN-RELATED"/>
    <property type="match status" value="1"/>
</dbReference>
<dbReference type="RefSeq" id="WP_067699816.1">
    <property type="nucleotide sequence ID" value="NZ_LLZH01000294.1"/>
</dbReference>
<feature type="domain" description="Methyl-accepting transducer" evidence="8">
    <location>
        <begin position="392"/>
        <end position="635"/>
    </location>
</feature>
<keyword evidence="6" id="KW-0175">Coiled coil</keyword>
<evidence type="ECO:0000256" key="5">
    <source>
        <dbReference type="PROSITE-ProRule" id="PRU00284"/>
    </source>
</evidence>
<dbReference type="SUPFAM" id="SSF58104">
    <property type="entry name" value="Methyl-accepting chemotaxis protein (MCP) signaling domain"/>
    <property type="match status" value="1"/>
</dbReference>
<dbReference type="Pfam" id="PF22673">
    <property type="entry name" value="MCP-like_PDC_1"/>
    <property type="match status" value="1"/>
</dbReference>
<dbReference type="GO" id="GO:0016020">
    <property type="term" value="C:membrane"/>
    <property type="evidence" value="ECO:0007669"/>
    <property type="project" value="InterPro"/>
</dbReference>
<evidence type="ECO:0000259" key="9">
    <source>
        <dbReference type="PROSITE" id="PS50885"/>
    </source>
</evidence>
<dbReference type="InterPro" id="IPR003660">
    <property type="entry name" value="HAMP_dom"/>
</dbReference>
<dbReference type="CDD" id="cd12913">
    <property type="entry name" value="PDC1_MCP_like"/>
    <property type="match status" value="1"/>
</dbReference>
<dbReference type="Gene3D" id="3.30.450.20">
    <property type="entry name" value="PAS domain"/>
    <property type="match status" value="2"/>
</dbReference>
<evidence type="ECO:0000256" key="2">
    <source>
        <dbReference type="ARBA" id="ARBA00022989"/>
    </source>
</evidence>
<evidence type="ECO:0000313" key="11">
    <source>
        <dbReference type="Proteomes" id="UP000053244"/>
    </source>
</evidence>
<dbReference type="InterPro" id="IPR004089">
    <property type="entry name" value="MCPsignal_dom"/>
</dbReference>
<evidence type="ECO:0000259" key="8">
    <source>
        <dbReference type="PROSITE" id="PS50111"/>
    </source>
</evidence>
<sequence>MTIKLRLIICVVLLTGISLALVAGYITRHNTAEARRTGFAYAGEVAARNAAEVQQTLMTAMNTARDLTEAMAAESTSGGNRATANAELQAILSGHPAYLGVWTAWEPNAFDGRDRRYRDADARHDATGRFVPYWFRDGATITSAVLTDYTKQGAGDYYLIAQTTGKEKVLEPYSYEVGGKAVLMTSMAAPIIKGGTTVGVAGVDLPLESVGATVAAIKPFGTGSAMLVSSNGLLAGGGDSAQAGKAADTAVAQLGAKAAGSAAAAQRVISGDGAEQVQIAVPVALGTEDTWSLIVTVPTATILAEANDAQRTSMWITLVAVLISAGIALLLARSVVRPIERLRDRMAQIADGEGDLTQRAEVTRDDESGELAQAFNRFVEKVAGTVRGIAGSADQVRAAAQRLNETTIRLGADAARVSDKSVTAADATQTVDEGVQSVAAGAEEMNASIGEIASNAAQAAEVANNARTVAETTNRQVAELGTATDEIGDVVKLITSIAEQTNLLALNATIEAARAGEMGKGFAVVAGEVKELAQQTARATEEITNRITAIQSISGNTISAITEIVQVIATIGDYTTSIASAVEEQTATTTEMSRGVSDAAGNTGRVSDAIAEVNEVARKASANAREAQDAVAELSRLAGDMTSLVNTFRY</sequence>
<dbReference type="CDD" id="cd06225">
    <property type="entry name" value="HAMP"/>
    <property type="match status" value="1"/>
</dbReference>
<feature type="transmembrane region" description="Helical" evidence="7">
    <location>
        <begin position="314"/>
        <end position="336"/>
    </location>
</feature>
<keyword evidence="2 7" id="KW-1133">Transmembrane helix</keyword>
<comment type="caution">
    <text evidence="10">The sequence shown here is derived from an EMBL/GenBank/DDBJ whole genome shotgun (WGS) entry which is preliminary data.</text>
</comment>
<name>A0A117MP21_9ACTN</name>
<dbReference type="AlphaFoldDB" id="A0A117MP21"/>
<gene>
    <name evidence="10" type="ORF">ADL15_34270</name>
</gene>
<dbReference type="SMART" id="SM00304">
    <property type="entry name" value="HAMP"/>
    <property type="match status" value="1"/>
</dbReference>
<keyword evidence="7" id="KW-0472">Membrane</keyword>
<protein>
    <recommendedName>
        <fullName evidence="12">Chemotaxis protein</fullName>
    </recommendedName>
</protein>
<comment type="similarity">
    <text evidence="4">Belongs to the methyl-accepting chemotaxis (MCP) protein family.</text>
</comment>
<keyword evidence="3 5" id="KW-0807">Transducer</keyword>
<dbReference type="Pfam" id="PF00672">
    <property type="entry name" value="HAMP"/>
    <property type="match status" value="1"/>
</dbReference>
<evidence type="ECO:0000256" key="7">
    <source>
        <dbReference type="SAM" id="Phobius"/>
    </source>
</evidence>
<proteinExistence type="inferred from homology"/>
<dbReference type="PROSITE" id="PS50111">
    <property type="entry name" value="CHEMOTAXIS_TRANSDUC_2"/>
    <property type="match status" value="1"/>
</dbReference>
<dbReference type="Pfam" id="PF00015">
    <property type="entry name" value="MCPsignal"/>
    <property type="match status" value="1"/>
</dbReference>
<reference evidence="10 11" key="1">
    <citation type="submission" date="2015-10" db="EMBL/GenBank/DDBJ databases">
        <authorList>
            <person name="Gilbert D.G."/>
        </authorList>
    </citation>
    <scope>NUCLEOTIDE SEQUENCE [LARGE SCALE GENOMIC DNA]</scope>
    <source>
        <strain evidence="10 11">NRRL B-16712</strain>
    </source>
</reference>
<accession>A0A117MP21</accession>
<evidence type="ECO:0000256" key="1">
    <source>
        <dbReference type="ARBA" id="ARBA00022692"/>
    </source>
</evidence>
<feature type="coiled-coil region" evidence="6">
    <location>
        <begin position="610"/>
        <end position="637"/>
    </location>
</feature>
<dbReference type="PROSITE" id="PS50885">
    <property type="entry name" value="HAMP"/>
    <property type="match status" value="1"/>
</dbReference>
<dbReference type="Gene3D" id="1.10.287.950">
    <property type="entry name" value="Methyl-accepting chemotaxis protein"/>
    <property type="match status" value="1"/>
</dbReference>
<keyword evidence="11" id="KW-1185">Reference proteome</keyword>
<dbReference type="Proteomes" id="UP000053244">
    <property type="component" value="Unassembled WGS sequence"/>
</dbReference>
<organism evidence="10 11">
    <name type="scientific">Actinoplanes awajinensis subsp. mycoplanecinus</name>
    <dbReference type="NCBI Taxonomy" id="135947"/>
    <lineage>
        <taxon>Bacteria</taxon>
        <taxon>Bacillati</taxon>
        <taxon>Actinomycetota</taxon>
        <taxon>Actinomycetes</taxon>
        <taxon>Micromonosporales</taxon>
        <taxon>Micromonosporaceae</taxon>
        <taxon>Actinoplanes</taxon>
    </lineage>
</organism>
<dbReference type="PANTHER" id="PTHR32089">
    <property type="entry name" value="METHYL-ACCEPTING CHEMOTAXIS PROTEIN MCPB"/>
    <property type="match status" value="1"/>
</dbReference>
<dbReference type="EMBL" id="LLZH01000294">
    <property type="protein sequence ID" value="KUL27896.1"/>
    <property type="molecule type" value="Genomic_DNA"/>
</dbReference>
<feature type="domain" description="HAMP" evidence="9">
    <location>
        <begin position="333"/>
        <end position="387"/>
    </location>
</feature>